<reference evidence="9 10" key="1">
    <citation type="journal article" date="2016" name="Nat. Commun.">
        <title>Thousands of microbial genomes shed light on interconnected biogeochemical processes in an aquifer system.</title>
        <authorList>
            <person name="Anantharaman K."/>
            <person name="Brown C.T."/>
            <person name="Hug L.A."/>
            <person name="Sharon I."/>
            <person name="Castelle C.J."/>
            <person name="Probst A.J."/>
            <person name="Thomas B.C."/>
            <person name="Singh A."/>
            <person name="Wilkins M.J."/>
            <person name="Karaoz U."/>
            <person name="Brodie E.L."/>
            <person name="Williams K.H."/>
            <person name="Hubbard S.S."/>
            <person name="Banfield J.F."/>
        </authorList>
    </citation>
    <scope>NUCLEOTIDE SEQUENCE [LARGE SCALE GENOMIC DNA]</scope>
</reference>
<evidence type="ECO:0000256" key="1">
    <source>
        <dbReference type="ARBA" id="ARBA00006474"/>
    </source>
</evidence>
<dbReference type="InterPro" id="IPR002543">
    <property type="entry name" value="FtsK_dom"/>
</dbReference>
<comment type="caution">
    <text evidence="9">The sequence shown here is derived from an EMBL/GenBank/DDBJ whole genome shotgun (WGS) entry which is preliminary data.</text>
</comment>
<evidence type="ECO:0000313" key="10">
    <source>
        <dbReference type="Proteomes" id="UP000176639"/>
    </source>
</evidence>
<dbReference type="AlphaFoldDB" id="A0A1F5B143"/>
<keyword evidence="2 5" id="KW-0547">Nucleotide-binding</keyword>
<dbReference type="InterPro" id="IPR018541">
    <property type="entry name" value="Ftsk_gamma"/>
</dbReference>
<evidence type="ECO:0000256" key="6">
    <source>
        <dbReference type="SAM" id="MobiDB-lite"/>
    </source>
</evidence>
<dbReference type="PANTHER" id="PTHR22683:SF41">
    <property type="entry name" value="DNA TRANSLOCASE FTSK"/>
    <property type="match status" value="1"/>
</dbReference>
<dbReference type="Gene3D" id="1.10.10.10">
    <property type="entry name" value="Winged helix-like DNA-binding domain superfamily/Winged helix DNA-binding domain"/>
    <property type="match status" value="1"/>
</dbReference>
<gene>
    <name evidence="9" type="ORF">A2Z10_01710</name>
</gene>
<dbReference type="Pfam" id="PF09397">
    <property type="entry name" value="FtsK_gamma"/>
    <property type="match status" value="1"/>
</dbReference>
<dbReference type="InterPro" id="IPR050206">
    <property type="entry name" value="FtsK/SpoIIIE/SftA"/>
</dbReference>
<comment type="similarity">
    <text evidence="1">Belongs to the FtsK/SpoIIIE/SftA family.</text>
</comment>
<evidence type="ECO:0000256" key="2">
    <source>
        <dbReference type="ARBA" id="ARBA00022741"/>
    </source>
</evidence>
<dbReference type="Gene3D" id="3.40.50.300">
    <property type="entry name" value="P-loop containing nucleotide triphosphate hydrolases"/>
    <property type="match status" value="1"/>
</dbReference>
<dbReference type="PANTHER" id="PTHR22683">
    <property type="entry name" value="SPORULATION PROTEIN RELATED"/>
    <property type="match status" value="1"/>
</dbReference>
<feature type="transmembrane region" description="Helical" evidence="7">
    <location>
        <begin position="157"/>
        <end position="177"/>
    </location>
</feature>
<dbReference type="GO" id="GO:0003677">
    <property type="term" value="F:DNA binding"/>
    <property type="evidence" value="ECO:0007669"/>
    <property type="project" value="UniProtKB-KW"/>
</dbReference>
<feature type="transmembrane region" description="Helical" evidence="7">
    <location>
        <begin position="99"/>
        <end position="125"/>
    </location>
</feature>
<sequence>MAKTKKTPKNGEKSQRGEVRDEQRRPKFDLHPETKKSVLGVIFFTVAAIFVFSFFGYAGRAGEYLYLAFHALLGIGYFLVPLSFVIIGIGLLRSLKTDIYFTSFFGGGLFLFSVLGLFDVIARYGTPSTEAAYPIGYLGFATSYIFLYFFGFWVSLLLFAAMVLIAISITFNLPLFYKKEEEEEDEEETAEQMMLADAEMELTENWEKDVKPGFTAKAIEAVKEKAQGVMERVSVAAAEGKPKEAAPGSSQKVAEFVIETNQKSYQIPPIDLLEKDSSKPTSGDVSAYSMVIQKTLNHFGIDVEMGEVNVGPTVTQYTLKPAQGIKLSKIVALQNDLSLALAAHPLRIEAPIPGRSLVGIEIPNKAVALVRLHNLVDSAAFTESPPLSIALGRDVAGNPQYGDIEKMPHVLIAGSTGSGKSVCLHALLTSILYKNFPQMVKLLIIDPKRVELAAYNGIPHLLAPIIVERDKAIAALRWATREMERRYEHLAKFKVRNISSYNAQVAKKEHDERIMPYIVIVIDELADLMSVAAKEVEAAIVRLAQMSRAVGIHLVISTQRPSVEVITGLIKANIPCRIAFQVASLVDSRTILDMSGAEKLLGNGDMLYLPADASKPRRIQGAFVSEKEVKRITDYIREASEGALQGEVEPVAESIAQALEKPQAGAHMGYSGEAAEGSDEELVEQAKEVIARAQKASASLLQRRLKLGYARAARIMDLLEDEGCISPQEGAKPRQVFIEKPAEAYGTIDED</sequence>
<evidence type="ECO:0000313" key="9">
    <source>
        <dbReference type="EMBL" id="OGD24342.1"/>
    </source>
</evidence>
<organism evidence="9 10">
    <name type="scientific">Candidatus Azambacteria bacterium RBG_16_47_10</name>
    <dbReference type="NCBI Taxonomy" id="1797292"/>
    <lineage>
        <taxon>Bacteria</taxon>
        <taxon>Candidatus Azamiibacteriota</taxon>
    </lineage>
</organism>
<dbReference type="PROSITE" id="PS50901">
    <property type="entry name" value="FTSK"/>
    <property type="match status" value="1"/>
</dbReference>
<feature type="compositionally biased region" description="Basic and acidic residues" evidence="6">
    <location>
        <begin position="9"/>
        <end position="26"/>
    </location>
</feature>
<name>A0A1F5B143_9BACT</name>
<dbReference type="Pfam" id="PF01580">
    <property type="entry name" value="FtsK_SpoIIIE"/>
    <property type="match status" value="1"/>
</dbReference>
<dbReference type="Gene3D" id="3.30.980.40">
    <property type="match status" value="1"/>
</dbReference>
<dbReference type="SMART" id="SM00843">
    <property type="entry name" value="Ftsk_gamma"/>
    <property type="match status" value="1"/>
</dbReference>
<dbReference type="CDD" id="cd01127">
    <property type="entry name" value="TrwB_TraG_TraD_VirD4"/>
    <property type="match status" value="1"/>
</dbReference>
<dbReference type="InterPro" id="IPR027417">
    <property type="entry name" value="P-loop_NTPase"/>
</dbReference>
<evidence type="ECO:0000256" key="4">
    <source>
        <dbReference type="ARBA" id="ARBA00023125"/>
    </source>
</evidence>
<dbReference type="GO" id="GO:0005524">
    <property type="term" value="F:ATP binding"/>
    <property type="evidence" value="ECO:0007669"/>
    <property type="project" value="UniProtKB-UniRule"/>
</dbReference>
<keyword evidence="4" id="KW-0238">DNA-binding</keyword>
<feature type="domain" description="FtsK" evidence="8">
    <location>
        <begin position="397"/>
        <end position="589"/>
    </location>
</feature>
<evidence type="ECO:0000256" key="5">
    <source>
        <dbReference type="PROSITE-ProRule" id="PRU00289"/>
    </source>
</evidence>
<dbReference type="SMART" id="SM00382">
    <property type="entry name" value="AAA"/>
    <property type="match status" value="1"/>
</dbReference>
<dbReference type="InterPro" id="IPR036388">
    <property type="entry name" value="WH-like_DNA-bd_sf"/>
</dbReference>
<dbReference type="Proteomes" id="UP000176639">
    <property type="component" value="Unassembled WGS sequence"/>
</dbReference>
<feature type="transmembrane region" description="Helical" evidence="7">
    <location>
        <begin position="64"/>
        <end position="92"/>
    </location>
</feature>
<proteinExistence type="inferred from homology"/>
<accession>A0A1F5B143</accession>
<dbReference type="InterPro" id="IPR003593">
    <property type="entry name" value="AAA+_ATPase"/>
</dbReference>
<evidence type="ECO:0000256" key="7">
    <source>
        <dbReference type="SAM" id="Phobius"/>
    </source>
</evidence>
<protein>
    <recommendedName>
        <fullName evidence="8">FtsK domain-containing protein</fullName>
    </recommendedName>
</protein>
<dbReference type="EMBL" id="MEYI01000005">
    <property type="protein sequence ID" value="OGD24342.1"/>
    <property type="molecule type" value="Genomic_DNA"/>
</dbReference>
<dbReference type="SUPFAM" id="SSF52540">
    <property type="entry name" value="P-loop containing nucleoside triphosphate hydrolases"/>
    <property type="match status" value="1"/>
</dbReference>
<dbReference type="InterPro" id="IPR036390">
    <property type="entry name" value="WH_DNA-bd_sf"/>
</dbReference>
<dbReference type="InterPro" id="IPR041027">
    <property type="entry name" value="FtsK_alpha"/>
</dbReference>
<keyword evidence="3 5" id="KW-0067">ATP-binding</keyword>
<evidence type="ECO:0000259" key="8">
    <source>
        <dbReference type="PROSITE" id="PS50901"/>
    </source>
</evidence>
<feature type="region of interest" description="Disordered" evidence="6">
    <location>
        <begin position="1"/>
        <end position="26"/>
    </location>
</feature>
<dbReference type="Pfam" id="PF17854">
    <property type="entry name" value="FtsK_alpha"/>
    <property type="match status" value="1"/>
</dbReference>
<keyword evidence="7" id="KW-1133">Transmembrane helix</keyword>
<feature type="transmembrane region" description="Helical" evidence="7">
    <location>
        <begin position="37"/>
        <end position="58"/>
    </location>
</feature>
<dbReference type="SUPFAM" id="SSF46785">
    <property type="entry name" value="Winged helix' DNA-binding domain"/>
    <property type="match status" value="1"/>
</dbReference>
<evidence type="ECO:0000256" key="3">
    <source>
        <dbReference type="ARBA" id="ARBA00022840"/>
    </source>
</evidence>
<feature type="binding site" evidence="5">
    <location>
        <begin position="414"/>
        <end position="421"/>
    </location>
    <ligand>
        <name>ATP</name>
        <dbReference type="ChEBI" id="CHEBI:30616"/>
    </ligand>
</feature>
<feature type="transmembrane region" description="Helical" evidence="7">
    <location>
        <begin position="131"/>
        <end position="150"/>
    </location>
</feature>
<keyword evidence="7" id="KW-0472">Membrane</keyword>
<keyword evidence="7" id="KW-0812">Transmembrane</keyword>